<dbReference type="EMBL" id="MU857000">
    <property type="protein sequence ID" value="KAK4151785.1"/>
    <property type="molecule type" value="Genomic_DNA"/>
</dbReference>
<evidence type="ECO:0000256" key="1">
    <source>
        <dbReference type="SAM" id="MobiDB-lite"/>
    </source>
</evidence>
<feature type="compositionally biased region" description="Low complexity" evidence="1">
    <location>
        <begin position="324"/>
        <end position="344"/>
    </location>
</feature>
<feature type="signal peptide" evidence="3">
    <location>
        <begin position="1"/>
        <end position="19"/>
    </location>
</feature>
<feature type="transmembrane region" description="Helical" evidence="2">
    <location>
        <begin position="239"/>
        <end position="261"/>
    </location>
</feature>
<keyword evidence="2" id="KW-0472">Membrane</keyword>
<keyword evidence="2" id="KW-1133">Transmembrane helix</keyword>
<organism evidence="4 5">
    <name type="scientific">Chaetomidium leptoderma</name>
    <dbReference type="NCBI Taxonomy" id="669021"/>
    <lineage>
        <taxon>Eukaryota</taxon>
        <taxon>Fungi</taxon>
        <taxon>Dikarya</taxon>
        <taxon>Ascomycota</taxon>
        <taxon>Pezizomycotina</taxon>
        <taxon>Sordariomycetes</taxon>
        <taxon>Sordariomycetidae</taxon>
        <taxon>Sordariales</taxon>
        <taxon>Chaetomiaceae</taxon>
        <taxon>Chaetomidium</taxon>
    </lineage>
</organism>
<gene>
    <name evidence="4" type="ORF">C8A00DRAFT_35546</name>
</gene>
<proteinExistence type="predicted"/>
<feature type="region of interest" description="Disordered" evidence="1">
    <location>
        <begin position="93"/>
        <end position="127"/>
    </location>
</feature>
<reference evidence="4" key="1">
    <citation type="journal article" date="2023" name="Mol. Phylogenet. Evol.">
        <title>Genome-scale phylogeny and comparative genomics of the fungal order Sordariales.</title>
        <authorList>
            <person name="Hensen N."/>
            <person name="Bonometti L."/>
            <person name="Westerberg I."/>
            <person name="Brannstrom I.O."/>
            <person name="Guillou S."/>
            <person name="Cros-Aarteil S."/>
            <person name="Calhoun S."/>
            <person name="Haridas S."/>
            <person name="Kuo A."/>
            <person name="Mondo S."/>
            <person name="Pangilinan J."/>
            <person name="Riley R."/>
            <person name="LaButti K."/>
            <person name="Andreopoulos B."/>
            <person name="Lipzen A."/>
            <person name="Chen C."/>
            <person name="Yan M."/>
            <person name="Daum C."/>
            <person name="Ng V."/>
            <person name="Clum A."/>
            <person name="Steindorff A."/>
            <person name="Ohm R.A."/>
            <person name="Martin F."/>
            <person name="Silar P."/>
            <person name="Natvig D.O."/>
            <person name="Lalanne C."/>
            <person name="Gautier V."/>
            <person name="Ament-Velasquez S.L."/>
            <person name="Kruys A."/>
            <person name="Hutchinson M.I."/>
            <person name="Powell A.J."/>
            <person name="Barry K."/>
            <person name="Miller A.N."/>
            <person name="Grigoriev I.V."/>
            <person name="Debuchy R."/>
            <person name="Gladieux P."/>
            <person name="Hiltunen Thoren M."/>
            <person name="Johannesson H."/>
        </authorList>
    </citation>
    <scope>NUCLEOTIDE SEQUENCE</scope>
    <source>
        <strain evidence="4">CBS 538.74</strain>
    </source>
</reference>
<evidence type="ECO:0000313" key="4">
    <source>
        <dbReference type="EMBL" id="KAK4151785.1"/>
    </source>
</evidence>
<reference evidence="4" key="2">
    <citation type="submission" date="2023-05" db="EMBL/GenBank/DDBJ databases">
        <authorList>
            <consortium name="Lawrence Berkeley National Laboratory"/>
            <person name="Steindorff A."/>
            <person name="Hensen N."/>
            <person name="Bonometti L."/>
            <person name="Westerberg I."/>
            <person name="Brannstrom I.O."/>
            <person name="Guillou S."/>
            <person name="Cros-Aarteil S."/>
            <person name="Calhoun S."/>
            <person name="Haridas S."/>
            <person name="Kuo A."/>
            <person name="Mondo S."/>
            <person name="Pangilinan J."/>
            <person name="Riley R."/>
            <person name="Labutti K."/>
            <person name="Andreopoulos B."/>
            <person name="Lipzen A."/>
            <person name="Chen C."/>
            <person name="Yanf M."/>
            <person name="Daum C."/>
            <person name="Ng V."/>
            <person name="Clum A."/>
            <person name="Ohm R."/>
            <person name="Martin F."/>
            <person name="Silar P."/>
            <person name="Natvig D."/>
            <person name="Lalanne C."/>
            <person name="Gautier V."/>
            <person name="Ament-Velasquez S.L."/>
            <person name="Kruys A."/>
            <person name="Hutchinson M.I."/>
            <person name="Powell A.J."/>
            <person name="Barry K."/>
            <person name="Miller A.N."/>
            <person name="Grigoriev I.V."/>
            <person name="Debuchy R."/>
            <person name="Gladieux P."/>
            <person name="Thoren M.H."/>
            <person name="Johannesson H."/>
        </authorList>
    </citation>
    <scope>NUCLEOTIDE SEQUENCE</scope>
    <source>
        <strain evidence="4">CBS 538.74</strain>
    </source>
</reference>
<keyword evidence="2" id="KW-0812">Transmembrane</keyword>
<keyword evidence="3" id="KW-0732">Signal</keyword>
<feature type="compositionally biased region" description="Low complexity" evidence="1">
    <location>
        <begin position="113"/>
        <end position="123"/>
    </location>
</feature>
<feature type="region of interest" description="Disordered" evidence="1">
    <location>
        <begin position="144"/>
        <end position="165"/>
    </location>
</feature>
<feature type="region of interest" description="Disordered" evidence="1">
    <location>
        <begin position="309"/>
        <end position="362"/>
    </location>
</feature>
<dbReference type="Proteomes" id="UP001302745">
    <property type="component" value="Unassembled WGS sequence"/>
</dbReference>
<evidence type="ECO:0000313" key="5">
    <source>
        <dbReference type="Proteomes" id="UP001302745"/>
    </source>
</evidence>
<keyword evidence="5" id="KW-1185">Reference proteome</keyword>
<protein>
    <submittedName>
        <fullName evidence="4">Uncharacterized protein</fullName>
    </submittedName>
</protein>
<evidence type="ECO:0000256" key="3">
    <source>
        <dbReference type="SAM" id="SignalP"/>
    </source>
</evidence>
<evidence type="ECO:0000256" key="2">
    <source>
        <dbReference type="SAM" id="Phobius"/>
    </source>
</evidence>
<comment type="caution">
    <text evidence="4">The sequence shown here is derived from an EMBL/GenBank/DDBJ whole genome shotgun (WGS) entry which is preliminary data.</text>
</comment>
<name>A0AAN6VJZ4_9PEZI</name>
<accession>A0AAN6VJZ4</accession>
<feature type="chain" id="PRO_5043032191" evidence="3">
    <location>
        <begin position="20"/>
        <end position="362"/>
    </location>
</feature>
<dbReference type="AlphaFoldDB" id="A0AAN6VJZ4"/>
<feature type="compositionally biased region" description="Low complexity" evidence="1">
    <location>
        <begin position="149"/>
        <end position="165"/>
    </location>
</feature>
<sequence length="362" mass="37527">MRDTILTSLFLASATLTSASRLECLHTRSRELAVAASCGDEGSLNYCFSQIPVPTQPEALSPELEHCLVSAGCTPAESQIEALWVLKQCDNPSSDLRRGRRQTSLEESDDDASPPAAAAAAAAKDPMIGARNPLPAITAAMHLPRQDNTPGATTTPAAAAAAAADADQLTSPSPCFTDVTTDTTTCPVQTTGPDAGKKLPCFPTVLTSARCRDGLICQFDSQGSPSCMFNHSTPPIEGIIIAAVFASAVALGVCSICFLCCRERRAHRRTERAAEAARIAKEAKTQATVAAKRPGVSITGGVSGSAVEGQPLMYQGGGGGGASSPGPQQQHFPQQGQMPMQQQGYGAGNPFADAAHDGHPLR</sequence>